<reference evidence="1 2" key="1">
    <citation type="submission" date="2020-06" db="EMBL/GenBank/DDBJ databases">
        <authorList>
            <person name="Grouzdev D.S."/>
        </authorList>
    </citation>
    <scope>NUCLEOTIDE SEQUENCE [LARGE SCALE GENOMIC DNA]</scope>
    <source>
        <strain evidence="1 2">HO-A22</strain>
    </source>
</reference>
<gene>
    <name evidence="1" type="ORF">HT585_13700</name>
</gene>
<protein>
    <submittedName>
        <fullName evidence="1">Uncharacterized protein</fullName>
    </submittedName>
</protein>
<comment type="caution">
    <text evidence="1">The sequence shown here is derived from an EMBL/GenBank/DDBJ whole genome shotgun (WGS) entry which is preliminary data.</text>
</comment>
<dbReference type="EMBL" id="JABWDU010000003">
    <property type="protein sequence ID" value="NVD39916.1"/>
    <property type="molecule type" value="Genomic_DNA"/>
</dbReference>
<sequence>MAMAYLVGRIKRHQVDHAYRLIEAVDYPVDLEQWRSFCNRQFNRRFISSSPRDVITVENPLGYIQGLSIAYPGNDAGYGHILDVPVFVVATVSDTAGVSKALMGYLMAMARADNCRYIIVASIDPGLWPDNGPNPRNGVVIPVAL</sequence>
<name>A0A7Y6UMZ2_9HYPH</name>
<evidence type="ECO:0000313" key="1">
    <source>
        <dbReference type="EMBL" id="NVD39916.1"/>
    </source>
</evidence>
<dbReference type="Proteomes" id="UP000520198">
    <property type="component" value="Unassembled WGS sequence"/>
</dbReference>
<keyword evidence="2" id="KW-1185">Reference proteome</keyword>
<proteinExistence type="predicted"/>
<accession>A0A7Y6UMZ2</accession>
<dbReference type="AlphaFoldDB" id="A0A7Y6UMZ2"/>
<organism evidence="1 2">
    <name type="scientific">Ensifer oleiphilus</name>
    <dbReference type="NCBI Taxonomy" id="2742698"/>
    <lineage>
        <taxon>Bacteria</taxon>
        <taxon>Pseudomonadati</taxon>
        <taxon>Pseudomonadota</taxon>
        <taxon>Alphaproteobacteria</taxon>
        <taxon>Hyphomicrobiales</taxon>
        <taxon>Rhizobiaceae</taxon>
        <taxon>Sinorhizobium/Ensifer group</taxon>
        <taxon>Ensifer</taxon>
    </lineage>
</organism>
<evidence type="ECO:0000313" key="2">
    <source>
        <dbReference type="Proteomes" id="UP000520198"/>
    </source>
</evidence>